<evidence type="ECO:0000256" key="2">
    <source>
        <dbReference type="ARBA" id="ARBA00006275"/>
    </source>
</evidence>
<evidence type="ECO:0000256" key="5">
    <source>
        <dbReference type="ARBA" id="ARBA00023237"/>
    </source>
</evidence>
<gene>
    <name evidence="8" type="ORF">V8G56_03825</name>
</gene>
<evidence type="ECO:0000313" key="9">
    <source>
        <dbReference type="Proteomes" id="UP001610104"/>
    </source>
</evidence>
<comment type="subcellular location">
    <subcellularLocation>
        <location evidence="1">Cell outer membrane</location>
    </subcellularLocation>
</comment>
<dbReference type="InterPro" id="IPR012944">
    <property type="entry name" value="SusD_RagB_dom"/>
</dbReference>
<dbReference type="InterPro" id="IPR011990">
    <property type="entry name" value="TPR-like_helical_dom_sf"/>
</dbReference>
<dbReference type="SUPFAM" id="SSF48452">
    <property type="entry name" value="TPR-like"/>
    <property type="match status" value="1"/>
</dbReference>
<evidence type="ECO:0000259" key="6">
    <source>
        <dbReference type="Pfam" id="PF07980"/>
    </source>
</evidence>
<accession>A0ABW7MMI2</accession>
<organism evidence="8 9">
    <name type="scientific">Gaetbulibacter aquiaggeris</name>
    <dbReference type="NCBI Taxonomy" id="1735373"/>
    <lineage>
        <taxon>Bacteria</taxon>
        <taxon>Pseudomonadati</taxon>
        <taxon>Bacteroidota</taxon>
        <taxon>Flavobacteriia</taxon>
        <taxon>Flavobacteriales</taxon>
        <taxon>Flavobacteriaceae</taxon>
        <taxon>Gaetbulibacter</taxon>
    </lineage>
</organism>
<comment type="similarity">
    <text evidence="2">Belongs to the SusD family.</text>
</comment>
<dbReference type="RefSeq" id="WP_395437135.1">
    <property type="nucleotide sequence ID" value="NZ_JBAWKC010000001.1"/>
</dbReference>
<dbReference type="InterPro" id="IPR033985">
    <property type="entry name" value="SusD-like_N"/>
</dbReference>
<dbReference type="Gene3D" id="1.25.40.390">
    <property type="match status" value="1"/>
</dbReference>
<feature type="domain" description="RagB/SusD" evidence="6">
    <location>
        <begin position="329"/>
        <end position="470"/>
    </location>
</feature>
<dbReference type="EMBL" id="JBAWKC010000001">
    <property type="protein sequence ID" value="MFH6767855.1"/>
    <property type="molecule type" value="Genomic_DNA"/>
</dbReference>
<evidence type="ECO:0000256" key="3">
    <source>
        <dbReference type="ARBA" id="ARBA00022729"/>
    </source>
</evidence>
<name>A0ABW7MMI2_9FLAO</name>
<evidence type="ECO:0000256" key="4">
    <source>
        <dbReference type="ARBA" id="ARBA00023136"/>
    </source>
</evidence>
<dbReference type="PROSITE" id="PS51257">
    <property type="entry name" value="PROKAR_LIPOPROTEIN"/>
    <property type="match status" value="1"/>
</dbReference>
<evidence type="ECO:0000313" key="8">
    <source>
        <dbReference type="EMBL" id="MFH6767855.1"/>
    </source>
</evidence>
<proteinExistence type="inferred from homology"/>
<comment type="caution">
    <text evidence="8">The sequence shown here is derived from an EMBL/GenBank/DDBJ whole genome shotgun (WGS) entry which is preliminary data.</text>
</comment>
<keyword evidence="5" id="KW-0998">Cell outer membrane</keyword>
<keyword evidence="9" id="KW-1185">Reference proteome</keyword>
<evidence type="ECO:0000256" key="1">
    <source>
        <dbReference type="ARBA" id="ARBA00004442"/>
    </source>
</evidence>
<dbReference type="Pfam" id="PF07980">
    <property type="entry name" value="SusD_RagB"/>
    <property type="match status" value="1"/>
</dbReference>
<dbReference type="Pfam" id="PF14322">
    <property type="entry name" value="SusD-like_3"/>
    <property type="match status" value="1"/>
</dbReference>
<dbReference type="Proteomes" id="UP001610104">
    <property type="component" value="Unassembled WGS sequence"/>
</dbReference>
<reference evidence="8 9" key="1">
    <citation type="submission" date="2024-02" db="EMBL/GenBank/DDBJ databases">
        <title>A Gaetbulibacter species isolated from tidal flats and genomic insights of their niches.</title>
        <authorList>
            <person name="Ye Y."/>
        </authorList>
    </citation>
    <scope>NUCLEOTIDE SEQUENCE [LARGE SCALE GENOMIC DNA]</scope>
    <source>
        <strain evidence="8 9">KEM-8</strain>
    </source>
</reference>
<keyword evidence="4" id="KW-0472">Membrane</keyword>
<evidence type="ECO:0000259" key="7">
    <source>
        <dbReference type="Pfam" id="PF14322"/>
    </source>
</evidence>
<protein>
    <submittedName>
        <fullName evidence="8">RagB/SusD family nutrient uptake outer membrane protein</fullName>
    </submittedName>
</protein>
<sequence length="470" mass="53708">MKTKVINLIKTAFLVLVLAGCSHDFLELEPTDSISEDLVFDSYVTANAALIGAYDQLSSFNLEGLYNPIMADIMGEDVMINSVNNWNWFIPVYQMQVLPNYVYVDSPWWSGNKLIYDTNKIINNSIYIPDATPQQLDNLVGQARVLRAYVMLKLAQIYSPAYARDPEAPSILINTGSDDLYSGFERAKLYEVYSQIESDLLAATSQLEENDDKGFFDNRAAHAILARLYLDMGKWELARDHAKIASKDLVLMDLNDMFAGFNYRNSETIYTIAYTQEDNNTYLSLPSFYWPVNGYSSMRANNDFVSKFSVADSRKSFFLKLDEIDPDRYLIVKFAHNNAVGNAERICIRASEMILIEAECEAELENYSEAQNALYEIQRRSNPGISKSTATGQVLIDQVLLERRKELFGEGFRWLDIKRRQLSFIRTGDHWVTYSFTAQDPDYFRLTFPIPQSEIDANDALDNLDQNPGY</sequence>
<feature type="domain" description="SusD-like N-terminal" evidence="7">
    <location>
        <begin position="24"/>
        <end position="230"/>
    </location>
</feature>
<keyword evidence="3" id="KW-0732">Signal</keyword>